<evidence type="ECO:0000313" key="3">
    <source>
        <dbReference type="Proteomes" id="UP000281771"/>
    </source>
</evidence>
<dbReference type="STRING" id="1123309.GCA_000377005_01021"/>
<dbReference type="Proteomes" id="UP000281771">
    <property type="component" value="Unassembled WGS sequence"/>
</dbReference>
<dbReference type="AlphaFoldDB" id="A0A3P1VC44"/>
<feature type="region of interest" description="Disordered" evidence="1">
    <location>
        <begin position="159"/>
        <end position="180"/>
    </location>
</feature>
<name>A0A3P1VC44_9STRE</name>
<dbReference type="RefSeq" id="WP_124776040.1">
    <property type="nucleotide sequence ID" value="NZ_RQZA01000002.1"/>
</dbReference>
<proteinExistence type="predicted"/>
<dbReference type="InterPro" id="IPR003772">
    <property type="entry name" value="YceD"/>
</dbReference>
<reference evidence="2 3" key="1">
    <citation type="submission" date="2018-11" db="EMBL/GenBank/DDBJ databases">
        <title>Genomes From Bacteria Associated with the Canine Oral Cavity: a Test Case for Automated Genome-Based Taxonomic Assignment.</title>
        <authorList>
            <person name="Coil D.A."/>
            <person name="Jospin G."/>
            <person name="Darling A.E."/>
            <person name="Wallis C."/>
            <person name="Davis I.J."/>
            <person name="Harris S."/>
            <person name="Eisen J.A."/>
            <person name="Holcombe L.J."/>
            <person name="O'Flynn C."/>
        </authorList>
    </citation>
    <scope>NUCLEOTIDE SEQUENCE [LARGE SCALE GENOMIC DNA]</scope>
    <source>
        <strain evidence="2 3">OH4621_COT-116</strain>
    </source>
</reference>
<dbReference type="EMBL" id="RQZA01000002">
    <property type="protein sequence ID" value="RRD31792.1"/>
    <property type="molecule type" value="Genomic_DNA"/>
</dbReference>
<gene>
    <name evidence="2" type="ORF">EII38_03295</name>
</gene>
<dbReference type="Pfam" id="PF02620">
    <property type="entry name" value="YceD"/>
    <property type="match status" value="1"/>
</dbReference>
<evidence type="ECO:0000313" key="2">
    <source>
        <dbReference type="EMBL" id="RRD31792.1"/>
    </source>
</evidence>
<sequence length="180" mass="20407">MVQFHIYDLQKNPEGIHFEETLDLKAEILERNPEILDLSSVAASGQARFEAGFYFLEYTLSYEITMASSRSMQPVTWKEAYPVMEVFVENEVILKEKELADEDLVLIIEGEKLVLDESVADNILLNLPAKVLTPEEAAGQEMPSGQNWTLLTEEDFAHQAQEKKEANSPFAKLQGLLDQE</sequence>
<organism evidence="2 3">
    <name type="scientific">Streptococcus minor</name>
    <dbReference type="NCBI Taxonomy" id="229549"/>
    <lineage>
        <taxon>Bacteria</taxon>
        <taxon>Bacillati</taxon>
        <taxon>Bacillota</taxon>
        <taxon>Bacilli</taxon>
        <taxon>Lactobacillales</taxon>
        <taxon>Streptococcaceae</taxon>
        <taxon>Streptococcus</taxon>
    </lineage>
</organism>
<evidence type="ECO:0000256" key="1">
    <source>
        <dbReference type="SAM" id="MobiDB-lite"/>
    </source>
</evidence>
<protein>
    <submittedName>
        <fullName evidence="2">DUF177 domain-containing protein</fullName>
    </submittedName>
</protein>
<comment type="caution">
    <text evidence="2">The sequence shown here is derived from an EMBL/GenBank/DDBJ whole genome shotgun (WGS) entry which is preliminary data.</text>
</comment>
<keyword evidence="3" id="KW-1185">Reference proteome</keyword>
<accession>A0A3P1VC44</accession>